<sequence>MWAIGSQNSLESLIVDKVFEMLDAIMDRIEEENMVQVISDNATNYKEAGKLLMGKRKGLFWTPCTTHCIDLILKDFEKKLEAHQVTIVKGRRNHLVHIFKNYSYFHAKTLYKRKRFDQTCCHSICYYILDSWMFE</sequence>
<proteinExistence type="predicted"/>
<accession>A0A6N2N8T1</accession>
<name>A0A6N2N8T1_SALVM</name>
<organism evidence="2">
    <name type="scientific">Salix viminalis</name>
    <name type="common">Common osier</name>
    <name type="synonym">Basket willow</name>
    <dbReference type="NCBI Taxonomy" id="40686"/>
    <lineage>
        <taxon>Eukaryota</taxon>
        <taxon>Viridiplantae</taxon>
        <taxon>Streptophyta</taxon>
        <taxon>Embryophyta</taxon>
        <taxon>Tracheophyta</taxon>
        <taxon>Spermatophyta</taxon>
        <taxon>Magnoliopsida</taxon>
        <taxon>eudicotyledons</taxon>
        <taxon>Gunneridae</taxon>
        <taxon>Pentapetalae</taxon>
        <taxon>rosids</taxon>
        <taxon>fabids</taxon>
        <taxon>Malpighiales</taxon>
        <taxon>Salicaceae</taxon>
        <taxon>Saliceae</taxon>
        <taxon>Salix</taxon>
    </lineage>
</organism>
<dbReference type="InterPro" id="IPR012337">
    <property type="entry name" value="RNaseH-like_sf"/>
</dbReference>
<protein>
    <recommendedName>
        <fullName evidence="1">DUF659 domain-containing protein</fullName>
    </recommendedName>
</protein>
<dbReference type="AlphaFoldDB" id="A0A6N2N8T1"/>
<evidence type="ECO:0000313" key="2">
    <source>
        <dbReference type="EMBL" id="VFU57446.1"/>
    </source>
</evidence>
<dbReference type="Pfam" id="PF04937">
    <property type="entry name" value="DUF659"/>
    <property type="match status" value="1"/>
</dbReference>
<dbReference type="EMBL" id="CAADRP010001951">
    <property type="protein sequence ID" value="VFU57446.1"/>
    <property type="molecule type" value="Genomic_DNA"/>
</dbReference>
<gene>
    <name evidence="2" type="ORF">SVIM_LOCUS415341</name>
</gene>
<evidence type="ECO:0000259" key="1">
    <source>
        <dbReference type="Pfam" id="PF04937"/>
    </source>
</evidence>
<feature type="domain" description="DUF659" evidence="1">
    <location>
        <begin position="16"/>
        <end position="87"/>
    </location>
</feature>
<dbReference type="InterPro" id="IPR007021">
    <property type="entry name" value="DUF659"/>
</dbReference>
<dbReference type="PANTHER" id="PTHR32166:SF122">
    <property type="entry name" value="OS09G0499600 PROTEIN"/>
    <property type="match status" value="1"/>
</dbReference>
<dbReference type="SUPFAM" id="SSF53098">
    <property type="entry name" value="Ribonuclease H-like"/>
    <property type="match status" value="1"/>
</dbReference>
<reference evidence="2" key="1">
    <citation type="submission" date="2019-03" db="EMBL/GenBank/DDBJ databases">
        <authorList>
            <person name="Mank J."/>
            <person name="Almeida P."/>
        </authorList>
    </citation>
    <scope>NUCLEOTIDE SEQUENCE</scope>
    <source>
        <strain evidence="2">78183</strain>
    </source>
</reference>
<dbReference type="PANTHER" id="PTHR32166">
    <property type="entry name" value="OSJNBA0013A04.12 PROTEIN"/>
    <property type="match status" value="1"/>
</dbReference>